<gene>
    <name evidence="2" type="ORF">K443DRAFT_3876</name>
</gene>
<accession>A0A0C9Y5G5</accession>
<dbReference type="OrthoDB" id="3066192at2759"/>
<evidence type="ECO:0000256" key="1">
    <source>
        <dbReference type="SAM" id="MobiDB-lite"/>
    </source>
</evidence>
<evidence type="ECO:0000313" key="3">
    <source>
        <dbReference type="Proteomes" id="UP000054477"/>
    </source>
</evidence>
<organism evidence="2 3">
    <name type="scientific">Laccaria amethystina LaAM-08-1</name>
    <dbReference type="NCBI Taxonomy" id="1095629"/>
    <lineage>
        <taxon>Eukaryota</taxon>
        <taxon>Fungi</taxon>
        <taxon>Dikarya</taxon>
        <taxon>Basidiomycota</taxon>
        <taxon>Agaricomycotina</taxon>
        <taxon>Agaricomycetes</taxon>
        <taxon>Agaricomycetidae</taxon>
        <taxon>Agaricales</taxon>
        <taxon>Agaricineae</taxon>
        <taxon>Hydnangiaceae</taxon>
        <taxon>Laccaria</taxon>
    </lineage>
</organism>
<feature type="region of interest" description="Disordered" evidence="1">
    <location>
        <begin position="1"/>
        <end position="47"/>
    </location>
</feature>
<evidence type="ECO:0000313" key="2">
    <source>
        <dbReference type="EMBL" id="KIK05387.1"/>
    </source>
</evidence>
<dbReference type="EMBL" id="KN838560">
    <property type="protein sequence ID" value="KIK05387.1"/>
    <property type="molecule type" value="Genomic_DNA"/>
</dbReference>
<dbReference type="HOGENOM" id="CLU_1049959_0_0_1"/>
<dbReference type="AlphaFoldDB" id="A0A0C9Y5G5"/>
<proteinExistence type="predicted"/>
<name>A0A0C9Y5G5_9AGAR</name>
<protein>
    <submittedName>
        <fullName evidence="2">Uncharacterized protein</fullName>
    </submittedName>
</protein>
<keyword evidence="3" id="KW-1185">Reference proteome</keyword>
<reference evidence="3" key="2">
    <citation type="submission" date="2015-01" db="EMBL/GenBank/DDBJ databases">
        <title>Evolutionary Origins and Diversification of the Mycorrhizal Mutualists.</title>
        <authorList>
            <consortium name="DOE Joint Genome Institute"/>
            <consortium name="Mycorrhizal Genomics Consortium"/>
            <person name="Kohler A."/>
            <person name="Kuo A."/>
            <person name="Nagy L.G."/>
            <person name="Floudas D."/>
            <person name="Copeland A."/>
            <person name="Barry K.W."/>
            <person name="Cichocki N."/>
            <person name="Veneault-Fourrey C."/>
            <person name="LaButti K."/>
            <person name="Lindquist E.A."/>
            <person name="Lipzen A."/>
            <person name="Lundell T."/>
            <person name="Morin E."/>
            <person name="Murat C."/>
            <person name="Riley R."/>
            <person name="Ohm R."/>
            <person name="Sun H."/>
            <person name="Tunlid A."/>
            <person name="Henrissat B."/>
            <person name="Grigoriev I.V."/>
            <person name="Hibbett D.S."/>
            <person name="Martin F."/>
        </authorList>
    </citation>
    <scope>NUCLEOTIDE SEQUENCE [LARGE SCALE GENOMIC DNA]</scope>
    <source>
        <strain evidence="3">LaAM-08-1</strain>
    </source>
</reference>
<reference evidence="2 3" key="1">
    <citation type="submission" date="2014-04" db="EMBL/GenBank/DDBJ databases">
        <authorList>
            <consortium name="DOE Joint Genome Institute"/>
            <person name="Kuo A."/>
            <person name="Kohler A."/>
            <person name="Nagy L.G."/>
            <person name="Floudas D."/>
            <person name="Copeland A."/>
            <person name="Barry K.W."/>
            <person name="Cichocki N."/>
            <person name="Veneault-Fourrey C."/>
            <person name="LaButti K."/>
            <person name="Lindquist E.A."/>
            <person name="Lipzen A."/>
            <person name="Lundell T."/>
            <person name="Morin E."/>
            <person name="Murat C."/>
            <person name="Sun H."/>
            <person name="Tunlid A."/>
            <person name="Henrissat B."/>
            <person name="Grigoriev I.V."/>
            <person name="Hibbett D.S."/>
            <person name="Martin F."/>
            <person name="Nordberg H.P."/>
            <person name="Cantor M.N."/>
            <person name="Hua S.X."/>
        </authorList>
    </citation>
    <scope>NUCLEOTIDE SEQUENCE [LARGE SCALE GENOMIC DNA]</scope>
    <source>
        <strain evidence="2 3">LaAM-08-1</strain>
    </source>
</reference>
<dbReference type="Proteomes" id="UP000054477">
    <property type="component" value="Unassembled WGS sequence"/>
</dbReference>
<sequence length="265" mass="29136">MAPRSIDDSQNPPFTQVPPGYADENEAPTHGPPQNAQQPSAGWLQNPAWIDGGVNPPCYYYTHEEINDTLHANGISPRSHAEQHAAQMSRISPIPVPSVPAPLSFDFANLPQNNSIETATVAPAGHLINVTHLYSKLPPVQGPCTRPAAPKKGKITKLDNIILEGTTCVNFIKAFFRAHNINDQYSPGVHSGPDFKLWWSSSSGRKTGAHSIQNNTQFMIALQALHKQGKNKTHVSIEFNIDAMEGFWINFHLVLCRIEQVGKKN</sequence>